<comment type="caution">
    <text evidence="11">The sequence shown here is derived from an EMBL/GenBank/DDBJ whole genome shotgun (WGS) entry which is preliminary data.</text>
</comment>
<evidence type="ECO:0000256" key="1">
    <source>
        <dbReference type="ARBA" id="ARBA00001947"/>
    </source>
</evidence>
<proteinExistence type="inferred from homology"/>
<sequence length="768" mass="85039">MARSDIPDTAHELDDSRCGNPESPDRTAPESTVALRGRLLWFRDDPFLVAGEHAMRYESDGLLICADGRIQHCGPYEDVKRHLPPNVTPVDHRDRIITPGFVDTHVHYSQTAMIGAFGEKLIEWLQKYVYPEEAKFSDRSYAAEIAHLFCDQLLRNGTTTALVFCTSHPESVDALFEETNRRGMRVAAGKVLMDRNAPEELLDRSPEEAYEQSRRLIERWHEAPGTRGVYAVTPRFAVSCTGDLLQTAGELWKSSEGLLMHTHVSENPDEVYQVRGLFPERSGYLDVYHHYGLLGARAVLAHGVHLTAGEMDTCSATGAAIAHCPTSNLFLGSGGFQLRHAKNPRRPITVGLGTDVGGGTSFSPLSTMNEAYKVAALGDYPLDAVRMFYLATRGGAAALGMDDRIGSLEPGYEADIAVLDPKATPLLARRTRDSREITDVLFALSILGGDQAVAETYVAGRLSYKRDTEPAPQPRMTNRTLAWSRYDWESGEWLHDRHTSFDGHLAPAVDAYAGGLHCLYNSPTDKLQWTTFTGTEWSAPVALGPQGGTKPAAAAYSGKLYCGYVSSTRAPYLLAYDAETGEWSRPQRLDTAPHSNQPPAMAAYHGLLYVFLRDREPDGHLHWAAYDAELDRWSAWERLWRTGYDPVAAAPFAGRLYVMYSPGQASDGRYRDLRWTSYDSANGSWEEHRVLSGTIDTARPALAPYNGLLYASGNQWVGNELRNWTAELGPDVRVWTTPEPNPRINPSTMYGLGLTAYEGLLYAAHFAT</sequence>
<comment type="cofactor">
    <cofactor evidence="1">
        <name>Zn(2+)</name>
        <dbReference type="ChEBI" id="CHEBI:29105"/>
    </cofactor>
</comment>
<protein>
    <recommendedName>
        <fullName evidence="4 8">Guanine deaminase</fullName>
        <ecNumber evidence="4 8">3.5.4.3</ecNumber>
    </recommendedName>
</protein>
<feature type="region of interest" description="Disordered" evidence="9">
    <location>
        <begin position="1"/>
        <end position="30"/>
    </location>
</feature>
<dbReference type="PANTHER" id="PTHR11271">
    <property type="entry name" value="GUANINE DEAMINASE"/>
    <property type="match status" value="1"/>
</dbReference>
<accession>A0ABP9GWJ0</accession>
<dbReference type="NCBIfam" id="TIGR02967">
    <property type="entry name" value="guan_deamin"/>
    <property type="match status" value="1"/>
</dbReference>
<reference evidence="12" key="1">
    <citation type="journal article" date="2019" name="Int. J. Syst. Evol. Microbiol.">
        <title>The Global Catalogue of Microorganisms (GCM) 10K type strain sequencing project: providing services to taxonomists for standard genome sequencing and annotation.</title>
        <authorList>
            <consortium name="The Broad Institute Genomics Platform"/>
            <consortium name="The Broad Institute Genome Sequencing Center for Infectious Disease"/>
            <person name="Wu L."/>
            <person name="Ma J."/>
        </authorList>
    </citation>
    <scope>NUCLEOTIDE SEQUENCE [LARGE SCALE GENOMIC DNA]</scope>
    <source>
        <strain evidence="12">JCM 18123</strain>
    </source>
</reference>
<dbReference type="InterPro" id="IPR011059">
    <property type="entry name" value="Metal-dep_hydrolase_composite"/>
</dbReference>
<keyword evidence="6" id="KW-0378">Hydrolase</keyword>
<keyword evidence="7" id="KW-0862">Zinc</keyword>
<dbReference type="Gene3D" id="2.120.10.80">
    <property type="entry name" value="Kelch-type beta propeller"/>
    <property type="match status" value="1"/>
</dbReference>
<comment type="pathway">
    <text evidence="2">Purine metabolism; guanine degradation; xanthine from guanine: step 1/1.</text>
</comment>
<dbReference type="EMBL" id="BAABIK010000034">
    <property type="protein sequence ID" value="GAA4954852.1"/>
    <property type="molecule type" value="Genomic_DNA"/>
</dbReference>
<dbReference type="Pfam" id="PF01979">
    <property type="entry name" value="Amidohydro_1"/>
    <property type="match status" value="1"/>
</dbReference>
<dbReference type="InterPro" id="IPR051607">
    <property type="entry name" value="Metallo-dep_hydrolases"/>
</dbReference>
<feature type="compositionally biased region" description="Basic and acidic residues" evidence="9">
    <location>
        <begin position="1"/>
        <end position="28"/>
    </location>
</feature>
<dbReference type="EC" id="3.5.4.3" evidence="4 8"/>
<dbReference type="InterPro" id="IPR032466">
    <property type="entry name" value="Metal_Hydrolase"/>
</dbReference>
<gene>
    <name evidence="11" type="ORF">GCM10023224_45420</name>
</gene>
<evidence type="ECO:0000256" key="5">
    <source>
        <dbReference type="ARBA" id="ARBA00022723"/>
    </source>
</evidence>
<evidence type="ECO:0000256" key="6">
    <source>
        <dbReference type="ARBA" id="ARBA00022801"/>
    </source>
</evidence>
<evidence type="ECO:0000256" key="8">
    <source>
        <dbReference type="NCBIfam" id="TIGR02967"/>
    </source>
</evidence>
<evidence type="ECO:0000256" key="7">
    <source>
        <dbReference type="ARBA" id="ARBA00022833"/>
    </source>
</evidence>
<dbReference type="SUPFAM" id="SSF89372">
    <property type="entry name" value="Fucose-specific lectin"/>
    <property type="match status" value="1"/>
</dbReference>
<keyword evidence="12" id="KW-1185">Reference proteome</keyword>
<dbReference type="PANTHER" id="PTHR11271:SF6">
    <property type="entry name" value="GUANINE DEAMINASE"/>
    <property type="match status" value="1"/>
</dbReference>
<evidence type="ECO:0000313" key="12">
    <source>
        <dbReference type="Proteomes" id="UP001499993"/>
    </source>
</evidence>
<evidence type="ECO:0000256" key="3">
    <source>
        <dbReference type="ARBA" id="ARBA00006745"/>
    </source>
</evidence>
<dbReference type="Gene3D" id="3.20.20.140">
    <property type="entry name" value="Metal-dependent hydrolases"/>
    <property type="match status" value="1"/>
</dbReference>
<name>A0ABP9GWJ0_9ACTN</name>
<evidence type="ECO:0000256" key="4">
    <source>
        <dbReference type="ARBA" id="ARBA00012781"/>
    </source>
</evidence>
<evidence type="ECO:0000256" key="2">
    <source>
        <dbReference type="ARBA" id="ARBA00004984"/>
    </source>
</evidence>
<dbReference type="RefSeq" id="WP_345558786.1">
    <property type="nucleotide sequence ID" value="NZ_BAABIK010000034.1"/>
</dbReference>
<comment type="similarity">
    <text evidence="3">Belongs to the metallo-dependent hydrolases superfamily. ATZ/TRZ family.</text>
</comment>
<dbReference type="SUPFAM" id="SSF51556">
    <property type="entry name" value="Metallo-dependent hydrolases"/>
    <property type="match status" value="1"/>
</dbReference>
<dbReference type="SUPFAM" id="SSF51338">
    <property type="entry name" value="Composite domain of metallo-dependent hydrolases"/>
    <property type="match status" value="2"/>
</dbReference>
<dbReference type="Gene3D" id="2.30.40.10">
    <property type="entry name" value="Urease, subunit C, domain 1"/>
    <property type="match status" value="1"/>
</dbReference>
<dbReference type="CDD" id="cd01303">
    <property type="entry name" value="GDEase"/>
    <property type="match status" value="1"/>
</dbReference>
<dbReference type="NCBIfam" id="NF006679">
    <property type="entry name" value="PRK09228.1"/>
    <property type="match status" value="1"/>
</dbReference>
<evidence type="ECO:0000313" key="11">
    <source>
        <dbReference type="EMBL" id="GAA4954852.1"/>
    </source>
</evidence>
<keyword evidence="5" id="KW-0479">Metal-binding</keyword>
<dbReference type="Proteomes" id="UP001499993">
    <property type="component" value="Unassembled WGS sequence"/>
</dbReference>
<organism evidence="11 12">
    <name type="scientific">Streptomonospora halophila</name>
    <dbReference type="NCBI Taxonomy" id="427369"/>
    <lineage>
        <taxon>Bacteria</taxon>
        <taxon>Bacillati</taxon>
        <taxon>Actinomycetota</taxon>
        <taxon>Actinomycetes</taxon>
        <taxon>Streptosporangiales</taxon>
        <taxon>Nocardiopsidaceae</taxon>
        <taxon>Streptomonospora</taxon>
    </lineage>
</organism>
<feature type="domain" description="Amidohydrolase-related" evidence="10">
    <location>
        <begin position="96"/>
        <end position="461"/>
    </location>
</feature>
<dbReference type="InterPro" id="IPR006680">
    <property type="entry name" value="Amidohydro-rel"/>
</dbReference>
<evidence type="ECO:0000259" key="10">
    <source>
        <dbReference type="Pfam" id="PF01979"/>
    </source>
</evidence>
<dbReference type="InterPro" id="IPR015915">
    <property type="entry name" value="Kelch-typ_b-propeller"/>
</dbReference>
<dbReference type="InterPro" id="IPR014311">
    <property type="entry name" value="Guanine_deaminase"/>
</dbReference>
<evidence type="ECO:0000256" key="9">
    <source>
        <dbReference type="SAM" id="MobiDB-lite"/>
    </source>
</evidence>